<protein>
    <submittedName>
        <fullName evidence="1">Os11g0609900 protein</fullName>
    </submittedName>
</protein>
<dbReference type="PANTHER" id="PTHR47149">
    <property type="entry name" value="F-BOX PROTEIN RMF"/>
    <property type="match status" value="1"/>
</dbReference>
<evidence type="ECO:0000313" key="1">
    <source>
        <dbReference type="EMBL" id="BAH95377.1"/>
    </source>
</evidence>
<evidence type="ECO:0000313" key="2">
    <source>
        <dbReference type="Proteomes" id="UP000000763"/>
    </source>
</evidence>
<sequence>MEGEDEERQHSAGIRGCAGVAAAGGLERDEGKRGGGGGAPSDGKIEKLSAEERVAAVLHHLVGAVDGQVDIHCFPMGYLPTRLELSFGAPCFIRWPACSCWVPPWTTAAIVINAAEVISSAFPNWCITRKDAAESKERSEALSAAAKKFKLPSSENLGEIAEHCNERKCAGHCAEEAGQKLYMWTLIKRKELLVADAIVLGLRTKFMYVYVPKLTMERRIHYDEVESLSIECLEATGMLVLEACRNRPPQRRGNQVNW</sequence>
<dbReference type="EMBL" id="AP008217">
    <property type="protein sequence ID" value="BAH95377.1"/>
    <property type="molecule type" value="Genomic_DNA"/>
</dbReference>
<dbReference type="Proteomes" id="UP000000763">
    <property type="component" value="Chromosome 11"/>
</dbReference>
<name>C7J871_ORYSJ</name>
<accession>C7J871</accession>
<reference evidence="2" key="2">
    <citation type="journal article" date="2008" name="Nucleic Acids Res.">
        <title>The rice annotation project database (RAP-DB): 2008 update.</title>
        <authorList>
            <consortium name="The rice annotation project (RAP)"/>
        </authorList>
    </citation>
    <scope>GENOME REANNOTATION</scope>
    <source>
        <strain evidence="2">cv. Nipponbare</strain>
    </source>
</reference>
<organism evidence="1 2">
    <name type="scientific">Oryza sativa subsp. japonica</name>
    <name type="common">Rice</name>
    <dbReference type="NCBI Taxonomy" id="39947"/>
    <lineage>
        <taxon>Eukaryota</taxon>
        <taxon>Viridiplantae</taxon>
        <taxon>Streptophyta</taxon>
        <taxon>Embryophyta</taxon>
        <taxon>Tracheophyta</taxon>
        <taxon>Spermatophyta</taxon>
        <taxon>Magnoliopsida</taxon>
        <taxon>Liliopsida</taxon>
        <taxon>Poales</taxon>
        <taxon>Poaceae</taxon>
        <taxon>BOP clade</taxon>
        <taxon>Oryzoideae</taxon>
        <taxon>Oryzeae</taxon>
        <taxon>Oryzinae</taxon>
        <taxon>Oryza</taxon>
        <taxon>Oryza sativa</taxon>
    </lineage>
</organism>
<dbReference type="AlphaFoldDB" id="C7J871"/>
<proteinExistence type="predicted"/>
<dbReference type="PANTHER" id="PTHR47149:SF1">
    <property type="entry name" value="F-BOX PROTEIN RMF"/>
    <property type="match status" value="1"/>
</dbReference>
<gene>
    <name evidence="1" type="ordered locus">Os11g0609900</name>
</gene>
<reference evidence="1 2" key="1">
    <citation type="journal article" date="2005" name="Nature">
        <title>The map-based sequence of the rice genome.</title>
        <authorList>
            <consortium name="International rice genome sequencing project (IRGSP)"/>
            <person name="Matsumoto T."/>
            <person name="Wu J."/>
            <person name="Kanamori H."/>
            <person name="Katayose Y."/>
            <person name="Fujisawa M."/>
            <person name="Namiki N."/>
            <person name="Mizuno H."/>
            <person name="Yamamoto K."/>
            <person name="Antonio B.A."/>
            <person name="Baba T."/>
            <person name="Sakata K."/>
            <person name="Nagamura Y."/>
            <person name="Aoki H."/>
            <person name="Arikawa K."/>
            <person name="Arita K."/>
            <person name="Bito T."/>
            <person name="Chiden Y."/>
            <person name="Fujitsuka N."/>
            <person name="Fukunaka R."/>
            <person name="Hamada M."/>
            <person name="Harada C."/>
            <person name="Hayashi A."/>
            <person name="Hijishita S."/>
            <person name="Honda M."/>
            <person name="Hosokawa S."/>
            <person name="Ichikawa Y."/>
            <person name="Idonuma A."/>
            <person name="Iijima M."/>
            <person name="Ikeda M."/>
            <person name="Ikeno M."/>
            <person name="Ito K."/>
            <person name="Ito S."/>
            <person name="Ito T."/>
            <person name="Ito Y."/>
            <person name="Ito Y."/>
            <person name="Iwabuchi A."/>
            <person name="Kamiya K."/>
            <person name="Karasawa W."/>
            <person name="Kurita K."/>
            <person name="Katagiri S."/>
            <person name="Kikuta A."/>
            <person name="Kobayashi H."/>
            <person name="Kobayashi N."/>
            <person name="Machita K."/>
            <person name="Maehara T."/>
            <person name="Masukawa M."/>
            <person name="Mizubayashi T."/>
            <person name="Mukai Y."/>
            <person name="Nagasaki H."/>
            <person name="Nagata Y."/>
            <person name="Naito S."/>
            <person name="Nakashima M."/>
            <person name="Nakama Y."/>
            <person name="Nakamichi Y."/>
            <person name="Nakamura M."/>
            <person name="Meguro A."/>
            <person name="Negishi M."/>
            <person name="Ohta I."/>
            <person name="Ohta T."/>
            <person name="Okamoto M."/>
            <person name="Ono N."/>
            <person name="Saji S."/>
            <person name="Sakaguchi M."/>
            <person name="Sakai K."/>
            <person name="Shibata M."/>
            <person name="Shimokawa T."/>
            <person name="Song J."/>
            <person name="Takazaki Y."/>
            <person name="Terasawa K."/>
            <person name="Tsugane M."/>
            <person name="Tsuji K."/>
            <person name="Ueda S."/>
            <person name="Waki K."/>
            <person name="Yamagata H."/>
            <person name="Yamamoto M."/>
            <person name="Yamamoto S."/>
            <person name="Yamane H."/>
            <person name="Yoshiki S."/>
            <person name="Yoshihara R."/>
            <person name="Yukawa K."/>
            <person name="Zhong H."/>
            <person name="Yano M."/>
            <person name="Yuan Q."/>
            <person name="Ouyang S."/>
            <person name="Liu J."/>
            <person name="Jones K.M."/>
            <person name="Gansberger K."/>
            <person name="Moffat K."/>
            <person name="Hill J."/>
            <person name="Bera J."/>
            <person name="Fadrosh D."/>
            <person name="Jin S."/>
            <person name="Johri S."/>
            <person name="Kim M."/>
            <person name="Overton L."/>
            <person name="Reardon M."/>
            <person name="Tsitrin T."/>
            <person name="Vuong H."/>
            <person name="Weaver B."/>
            <person name="Ciecko A."/>
            <person name="Tallon L."/>
            <person name="Jackson J."/>
            <person name="Pai G."/>
            <person name="Aken S.V."/>
            <person name="Utterback T."/>
            <person name="Reidmuller S."/>
            <person name="Feldblyum T."/>
            <person name="Hsiao J."/>
            <person name="Zismann V."/>
            <person name="Iobst S."/>
            <person name="de Vazeille A.R."/>
            <person name="Buell C.R."/>
            <person name="Ying K."/>
            <person name="Li Y."/>
            <person name="Lu T."/>
            <person name="Huang Y."/>
            <person name="Zhao Q."/>
            <person name="Feng Q."/>
            <person name="Zhang L."/>
            <person name="Zhu J."/>
            <person name="Weng Q."/>
            <person name="Mu J."/>
            <person name="Lu Y."/>
            <person name="Fan D."/>
            <person name="Liu Y."/>
            <person name="Guan J."/>
            <person name="Zhang Y."/>
            <person name="Yu S."/>
            <person name="Liu X."/>
            <person name="Zhang Y."/>
            <person name="Hong G."/>
            <person name="Han B."/>
            <person name="Choisne N."/>
            <person name="Demange N."/>
            <person name="Orjeda G."/>
            <person name="Samain S."/>
            <person name="Cattolico L."/>
            <person name="Pelletier E."/>
            <person name="Couloux A."/>
            <person name="Segurens B."/>
            <person name="Wincker P."/>
            <person name="D'Hont A."/>
            <person name="Scarpelli C."/>
            <person name="Weissenbach J."/>
            <person name="Salanoubat M."/>
            <person name="Quetier F."/>
            <person name="Yu Y."/>
            <person name="Kim H.R."/>
            <person name="Rambo T."/>
            <person name="Currie J."/>
            <person name="Collura K."/>
            <person name="Luo M."/>
            <person name="Yang T."/>
            <person name="Ammiraju J.S.S."/>
            <person name="Engler F."/>
            <person name="Soderlund C."/>
            <person name="Wing R.A."/>
            <person name="Palmer L.E."/>
            <person name="de la Bastide M."/>
            <person name="Spiegel L."/>
            <person name="Nascimento L."/>
            <person name="Zutavern T."/>
            <person name="O'Shaughnessy A."/>
            <person name="Dike S."/>
            <person name="Dedhia N."/>
            <person name="Preston R."/>
            <person name="Balija V."/>
            <person name="McCombie W.R."/>
            <person name="Chow T."/>
            <person name="Chen H."/>
            <person name="Chung M."/>
            <person name="Chen C."/>
            <person name="Shaw J."/>
            <person name="Wu H."/>
            <person name="Hsiao K."/>
            <person name="Chao Y."/>
            <person name="Chu M."/>
            <person name="Cheng C."/>
            <person name="Hour A."/>
            <person name="Lee P."/>
            <person name="Lin S."/>
            <person name="Lin Y."/>
            <person name="Liou J."/>
            <person name="Liu S."/>
            <person name="Hsing Y."/>
            <person name="Raghuvanshi S."/>
            <person name="Mohanty A."/>
            <person name="Bharti A.K."/>
            <person name="Gaur A."/>
            <person name="Gupta V."/>
            <person name="Kumar D."/>
            <person name="Ravi V."/>
            <person name="Vij S."/>
            <person name="Kapur A."/>
            <person name="Khurana P."/>
            <person name="Khurana P."/>
            <person name="Khurana J.P."/>
            <person name="Tyagi A.K."/>
            <person name="Gaikwad K."/>
            <person name="Singh A."/>
            <person name="Dalal V."/>
            <person name="Srivastava S."/>
            <person name="Dixit A."/>
            <person name="Pal A.K."/>
            <person name="Ghazi I.A."/>
            <person name="Yadav M."/>
            <person name="Pandit A."/>
            <person name="Bhargava A."/>
            <person name="Sureshbabu K."/>
            <person name="Batra K."/>
            <person name="Sharma T.R."/>
            <person name="Mohapatra T."/>
            <person name="Singh N.K."/>
            <person name="Messing J."/>
            <person name="Nelson A.B."/>
            <person name="Fuks G."/>
            <person name="Kavchok S."/>
            <person name="Keizer G."/>
            <person name="Linton E."/>
            <person name="Llaca V."/>
            <person name="Song R."/>
            <person name="Tanyolac B."/>
            <person name="Young S."/>
            <person name="Ho-Il K."/>
            <person name="Hahn J.H."/>
            <person name="Sangsakoo G."/>
            <person name="Vanavichit A."/>
            <person name="de Mattos Luiz.A.T."/>
            <person name="Zimmer P.D."/>
            <person name="Malone G."/>
            <person name="Dellagostin O."/>
            <person name="de Oliveira A.C."/>
            <person name="Bevan M."/>
            <person name="Bancroft I."/>
            <person name="Minx P."/>
            <person name="Cordum H."/>
            <person name="Wilson R."/>
            <person name="Cheng Z."/>
            <person name="Jin W."/>
            <person name="Jiang J."/>
            <person name="Leong S.A."/>
            <person name="Iwama H."/>
            <person name="Gojobori T."/>
            <person name="Itoh T."/>
            <person name="Niimura Y."/>
            <person name="Fujii Y."/>
            <person name="Habara T."/>
            <person name="Sakai H."/>
            <person name="Sato Y."/>
            <person name="Wilson G."/>
            <person name="Kumar K."/>
            <person name="McCouch S."/>
            <person name="Juretic N."/>
            <person name="Hoen D."/>
            <person name="Wright S."/>
            <person name="Bruskiewich R."/>
            <person name="Bureau T."/>
            <person name="Miyao A."/>
            <person name="Hirochika H."/>
            <person name="Nishikawa T."/>
            <person name="Kadowaki K."/>
            <person name="Sugiura M."/>
            <person name="Burr B."/>
            <person name="Sasaki T."/>
        </authorList>
    </citation>
    <scope>NUCLEOTIDE SEQUENCE [LARGE SCALE GENOMIC DNA]</scope>
    <source>
        <strain evidence="2">cv. Nipponbare</strain>
    </source>
</reference>
<dbReference type="KEGG" id="dosa:Os11g0609900"/>